<reference evidence="2" key="1">
    <citation type="submission" date="2024-05" db="EMBL/GenBank/DDBJ databases">
        <authorList>
            <person name="Cai S.Y."/>
            <person name="Jin L.M."/>
            <person name="Li H.R."/>
        </authorList>
    </citation>
    <scope>NUCLEOTIDE SEQUENCE</scope>
    <source>
        <strain evidence="2">A5-74</strain>
    </source>
</reference>
<feature type="domain" description="SGNH hydrolase-type esterase" evidence="1">
    <location>
        <begin position="177"/>
        <end position="277"/>
    </location>
</feature>
<gene>
    <name evidence="2" type="ORF">ABLG96_13270</name>
</gene>
<accession>A0AAU8DJ76</accession>
<dbReference type="Gene3D" id="2.60.120.260">
    <property type="entry name" value="Galactose-binding domain-like"/>
    <property type="match status" value="1"/>
</dbReference>
<evidence type="ECO:0000259" key="1">
    <source>
        <dbReference type="Pfam" id="PF14606"/>
    </source>
</evidence>
<dbReference type="RefSeq" id="WP_353647852.1">
    <property type="nucleotide sequence ID" value="NZ_CP159218.1"/>
</dbReference>
<keyword evidence="2" id="KW-0378">Hydrolase</keyword>
<protein>
    <submittedName>
        <fullName evidence="2">SGNH/GDSL hydrolase family protein</fullName>
    </submittedName>
</protein>
<dbReference type="Gene3D" id="3.40.50.1110">
    <property type="entry name" value="SGNH hydrolase"/>
    <property type="match status" value="1"/>
</dbReference>
<sequence length="393" mass="42118">MADSELSPTAITASILIGAAELEQRDGAVVPHRLPRWVREQNLDDAQLLMAQSHCAGVRLRFRTRATVLQLETRRTTTVLRGLPPRPAGVFDLRIDGALVEQRTASGGTTVVVDMTTGEREVQQTPTSIIAFTGLPGGAKDLELWLPWNEAVELVELRSDAPLEAIPSDGRPVWLHHGSSISHGSNAASPTGTWPVIAADLGGVELINLGLGGSALVDPFLARTIRDTPADLISLKLGINLVGTDLFRLRALGPAVHGFLDTIRDGHPETPLLVISALHCAIHEQTPGPGSFDVQAAQQGQVRFIATGDPAEVPAGRLTLEVIREQLRLIVEQRSATDEHLHFLDGLQLYGAQDERDHPLPDALHPDAASHALIGERFARAAFGPSGCFAAHP</sequence>
<proteinExistence type="predicted"/>
<dbReference type="SUPFAM" id="SSF52266">
    <property type="entry name" value="SGNH hydrolase"/>
    <property type="match status" value="1"/>
</dbReference>
<name>A0AAU8DJ76_9ACTN</name>
<dbReference type="GO" id="GO:0016787">
    <property type="term" value="F:hydrolase activity"/>
    <property type="evidence" value="ECO:0007669"/>
    <property type="project" value="UniProtKB-KW"/>
</dbReference>
<dbReference type="InterPro" id="IPR013830">
    <property type="entry name" value="SGNH_hydro"/>
</dbReference>
<organism evidence="2">
    <name type="scientific">Nakamurella sp. A5-74</name>
    <dbReference type="NCBI Taxonomy" id="3158264"/>
    <lineage>
        <taxon>Bacteria</taxon>
        <taxon>Bacillati</taxon>
        <taxon>Actinomycetota</taxon>
        <taxon>Actinomycetes</taxon>
        <taxon>Nakamurellales</taxon>
        <taxon>Nakamurellaceae</taxon>
        <taxon>Nakamurella</taxon>
    </lineage>
</organism>
<evidence type="ECO:0000313" key="2">
    <source>
        <dbReference type="EMBL" id="XCG62237.1"/>
    </source>
</evidence>
<dbReference type="Pfam" id="PF14606">
    <property type="entry name" value="Lipase_GDSL_3"/>
    <property type="match status" value="1"/>
</dbReference>
<dbReference type="InterPro" id="IPR036514">
    <property type="entry name" value="SGNH_hydro_sf"/>
</dbReference>
<dbReference type="AlphaFoldDB" id="A0AAU8DJ76"/>
<dbReference type="EMBL" id="CP159218">
    <property type="protein sequence ID" value="XCG62237.1"/>
    <property type="molecule type" value="Genomic_DNA"/>
</dbReference>